<proteinExistence type="inferred from homology"/>
<keyword evidence="3" id="KW-0547">Nucleotide-binding</keyword>
<dbReference type="RefSeq" id="WP_093247521.1">
    <property type="nucleotide sequence ID" value="NZ_FNQM01000001.1"/>
</dbReference>
<reference evidence="7 8" key="1">
    <citation type="submission" date="2016-10" db="EMBL/GenBank/DDBJ databases">
        <authorList>
            <person name="de Groot N.N."/>
        </authorList>
    </citation>
    <scope>NUCLEOTIDE SEQUENCE [LARGE SCALE GENOMIC DNA]</scope>
    <source>
        <strain evidence="7 8">DSM 15345</strain>
    </source>
</reference>
<dbReference type="AlphaFoldDB" id="A0A1H3VGQ4"/>
<dbReference type="CDD" id="cd01166">
    <property type="entry name" value="KdgK"/>
    <property type="match status" value="1"/>
</dbReference>
<evidence type="ECO:0000256" key="3">
    <source>
        <dbReference type="ARBA" id="ARBA00022741"/>
    </source>
</evidence>
<sequence length="313" mass="31898">MADLLCLGEPLIEYNQTDPAQPDRFLRGVGGDVSNVAIAAARQGCAAGMVGALGADEHGAAIRATWRIEGVQDDLVATDPEAPTGVYFVSHGPEGHRFAFLRAGSAAARLGPDRLPTAAIAQARALHLSGISLAISDAAREAGFAAMRAARAGGTLTSFDTNLRPALWPEASGGLDRAREVIAAALALADVALPGADDLSRLMGSDDPAAQIDWCRAQGCAGLVVLKRGAEGARLATPEAQTDIPPRRVSPVDATGAGDCFDGAFLARLLAGDAPEAAARWAACAAALSTTGYGAVAPIPTRESVMLAQSAVQ</sequence>
<name>A0A1H3VGQ4_9RHOB</name>
<dbReference type="Proteomes" id="UP000198703">
    <property type="component" value="Unassembled WGS sequence"/>
</dbReference>
<dbReference type="PANTHER" id="PTHR43085">
    <property type="entry name" value="HEXOKINASE FAMILY MEMBER"/>
    <property type="match status" value="1"/>
</dbReference>
<dbReference type="Gene3D" id="3.40.1190.20">
    <property type="match status" value="1"/>
</dbReference>
<protein>
    <submittedName>
        <fullName evidence="7">2-keto-3-deoxygluconate kinase</fullName>
    </submittedName>
</protein>
<keyword evidence="2" id="KW-0808">Transferase</keyword>
<evidence type="ECO:0000256" key="2">
    <source>
        <dbReference type="ARBA" id="ARBA00022679"/>
    </source>
</evidence>
<dbReference type="InterPro" id="IPR050306">
    <property type="entry name" value="PfkB_Carbo_kinase"/>
</dbReference>
<dbReference type="Pfam" id="PF00294">
    <property type="entry name" value="PfkB"/>
    <property type="match status" value="1"/>
</dbReference>
<accession>A0A1H3VGQ4</accession>
<organism evidence="7 8">
    <name type="scientific">Rubrimonas cliftonensis</name>
    <dbReference type="NCBI Taxonomy" id="89524"/>
    <lineage>
        <taxon>Bacteria</taxon>
        <taxon>Pseudomonadati</taxon>
        <taxon>Pseudomonadota</taxon>
        <taxon>Alphaproteobacteria</taxon>
        <taxon>Rhodobacterales</taxon>
        <taxon>Paracoccaceae</taxon>
        <taxon>Rubrimonas</taxon>
    </lineage>
</organism>
<dbReference type="InterPro" id="IPR029056">
    <property type="entry name" value="Ribokinase-like"/>
</dbReference>
<evidence type="ECO:0000259" key="6">
    <source>
        <dbReference type="Pfam" id="PF00294"/>
    </source>
</evidence>
<dbReference type="EMBL" id="FNQM01000001">
    <property type="protein sequence ID" value="SDZ73946.1"/>
    <property type="molecule type" value="Genomic_DNA"/>
</dbReference>
<evidence type="ECO:0000313" key="8">
    <source>
        <dbReference type="Proteomes" id="UP000198703"/>
    </source>
</evidence>
<evidence type="ECO:0000256" key="1">
    <source>
        <dbReference type="ARBA" id="ARBA00010688"/>
    </source>
</evidence>
<dbReference type="SUPFAM" id="SSF53613">
    <property type="entry name" value="Ribokinase-like"/>
    <property type="match status" value="1"/>
</dbReference>
<evidence type="ECO:0000313" key="7">
    <source>
        <dbReference type="EMBL" id="SDZ73946.1"/>
    </source>
</evidence>
<keyword evidence="8" id="KW-1185">Reference proteome</keyword>
<evidence type="ECO:0000256" key="4">
    <source>
        <dbReference type="ARBA" id="ARBA00022777"/>
    </source>
</evidence>
<evidence type="ECO:0000256" key="5">
    <source>
        <dbReference type="ARBA" id="ARBA00022840"/>
    </source>
</evidence>
<feature type="domain" description="Carbohydrate kinase PfkB" evidence="6">
    <location>
        <begin position="1"/>
        <end position="302"/>
    </location>
</feature>
<dbReference type="STRING" id="89524.SAMN05444370_10184"/>
<keyword evidence="5" id="KW-0067">ATP-binding</keyword>
<comment type="similarity">
    <text evidence="1">Belongs to the carbohydrate kinase PfkB family.</text>
</comment>
<keyword evidence="4 7" id="KW-0418">Kinase</keyword>
<dbReference type="PANTHER" id="PTHR43085:SF1">
    <property type="entry name" value="PSEUDOURIDINE KINASE-RELATED"/>
    <property type="match status" value="1"/>
</dbReference>
<dbReference type="OrthoDB" id="9776822at2"/>
<gene>
    <name evidence="7" type="ORF">SAMN05444370_10184</name>
</gene>
<dbReference type="InterPro" id="IPR011611">
    <property type="entry name" value="PfkB_dom"/>
</dbReference>
<dbReference type="GO" id="GO:0005524">
    <property type="term" value="F:ATP binding"/>
    <property type="evidence" value="ECO:0007669"/>
    <property type="project" value="UniProtKB-KW"/>
</dbReference>
<dbReference type="GO" id="GO:0016301">
    <property type="term" value="F:kinase activity"/>
    <property type="evidence" value="ECO:0007669"/>
    <property type="project" value="UniProtKB-KW"/>
</dbReference>